<name>A0AA40EQC4_9PEZI</name>
<evidence type="ECO:0000313" key="2">
    <source>
        <dbReference type="Proteomes" id="UP001172155"/>
    </source>
</evidence>
<proteinExistence type="predicted"/>
<keyword evidence="2" id="KW-1185">Reference proteome</keyword>
<reference evidence="1" key="1">
    <citation type="submission" date="2023-06" db="EMBL/GenBank/DDBJ databases">
        <title>Genome-scale phylogeny and comparative genomics of the fungal order Sordariales.</title>
        <authorList>
            <consortium name="Lawrence Berkeley National Laboratory"/>
            <person name="Hensen N."/>
            <person name="Bonometti L."/>
            <person name="Westerberg I."/>
            <person name="Brannstrom I.O."/>
            <person name="Guillou S."/>
            <person name="Cros-Aarteil S."/>
            <person name="Calhoun S."/>
            <person name="Haridas S."/>
            <person name="Kuo A."/>
            <person name="Mondo S."/>
            <person name="Pangilinan J."/>
            <person name="Riley R."/>
            <person name="LaButti K."/>
            <person name="Andreopoulos B."/>
            <person name="Lipzen A."/>
            <person name="Chen C."/>
            <person name="Yanf M."/>
            <person name="Daum C."/>
            <person name="Ng V."/>
            <person name="Clum A."/>
            <person name="Steindorff A."/>
            <person name="Ohm R."/>
            <person name="Martin F."/>
            <person name="Silar P."/>
            <person name="Natvig D."/>
            <person name="Lalanne C."/>
            <person name="Gautier V."/>
            <person name="Ament-velasquez S.L."/>
            <person name="Kruys A."/>
            <person name="Hutchinson M.I."/>
            <person name="Powell A.J."/>
            <person name="Barry K."/>
            <person name="Miller A.N."/>
            <person name="Grigoriev I.V."/>
            <person name="Debuchy R."/>
            <person name="Gladieux P."/>
            <person name="Thoren M.H."/>
            <person name="Johannesson H."/>
        </authorList>
    </citation>
    <scope>NUCLEOTIDE SEQUENCE</scope>
    <source>
        <strain evidence="1">SMH3187-1</strain>
    </source>
</reference>
<dbReference type="InterPro" id="IPR027417">
    <property type="entry name" value="P-loop_NTPase"/>
</dbReference>
<organism evidence="1 2">
    <name type="scientific">Schizothecium vesticola</name>
    <dbReference type="NCBI Taxonomy" id="314040"/>
    <lineage>
        <taxon>Eukaryota</taxon>
        <taxon>Fungi</taxon>
        <taxon>Dikarya</taxon>
        <taxon>Ascomycota</taxon>
        <taxon>Pezizomycotina</taxon>
        <taxon>Sordariomycetes</taxon>
        <taxon>Sordariomycetidae</taxon>
        <taxon>Sordariales</taxon>
        <taxon>Schizotheciaceae</taxon>
        <taxon>Schizothecium</taxon>
    </lineage>
</organism>
<dbReference type="EMBL" id="JAUKUD010000005">
    <property type="protein sequence ID" value="KAK0743568.1"/>
    <property type="molecule type" value="Genomic_DNA"/>
</dbReference>
<dbReference type="Gene3D" id="3.40.50.300">
    <property type="entry name" value="P-loop containing nucleotide triphosphate hydrolases"/>
    <property type="match status" value="1"/>
</dbReference>
<sequence>MAPPVTFRRYRPLPPTIDRQLFSYFFAKGPERYTFWRDDYADYQLRVFGGPGTGKTTLAALIVEDLRREFPGATIVSVFLEESNTDTDGIPEPADIFIQRFQAEVLDQTREKAPPCDDTGGNPRFLLVDDIDILWETPTTYHALEAELRKFRAAGWRVAATTRVLYPLRKDANMNWWSPECDSSQHEGARLLDDDICEHGAEHFIQPYAEYGLETLEVVICDLSSEMAGFIGRELQREHGNLQLDATSSKSCPPLSPLGRSLLATGQAQGLLSELKTRAGGNVSLALLRLEYTRAHSSAEEAISAMDRLPTQILAAFRAIITRVCASSEGGLGLDAIKVVGAARNHEMEWKTLHSVLAARGWGSRLGPEEVVAASGGLLKTRHASHEHIRCYHFIFGLFVSEGYDERLGLPRTGEAQWAWEAR</sequence>
<protein>
    <submittedName>
        <fullName evidence="1">Uncharacterized protein</fullName>
    </submittedName>
</protein>
<gene>
    <name evidence="1" type="ORF">B0T18DRAFT_430818</name>
</gene>
<dbReference type="SUPFAM" id="SSF52540">
    <property type="entry name" value="P-loop containing nucleoside triphosphate hydrolases"/>
    <property type="match status" value="1"/>
</dbReference>
<evidence type="ECO:0000313" key="1">
    <source>
        <dbReference type="EMBL" id="KAK0743568.1"/>
    </source>
</evidence>
<comment type="caution">
    <text evidence="1">The sequence shown here is derived from an EMBL/GenBank/DDBJ whole genome shotgun (WGS) entry which is preliminary data.</text>
</comment>
<dbReference type="AlphaFoldDB" id="A0AA40EQC4"/>
<dbReference type="Proteomes" id="UP001172155">
    <property type="component" value="Unassembled WGS sequence"/>
</dbReference>
<accession>A0AA40EQC4</accession>